<evidence type="ECO:0000313" key="4">
    <source>
        <dbReference type="EMBL" id="QJE98771.1"/>
    </source>
</evidence>
<dbReference type="InterPro" id="IPR015943">
    <property type="entry name" value="WD40/YVTN_repeat-like_dom_sf"/>
</dbReference>
<dbReference type="SUPFAM" id="SSF69304">
    <property type="entry name" value="Tricorn protease N-terminal domain"/>
    <property type="match status" value="1"/>
</dbReference>
<accession>A0A858RQ66</accession>
<keyword evidence="3" id="KW-0325">Glycoprotein</keyword>
<protein>
    <submittedName>
        <fullName evidence="4">Uncharacterized protein</fullName>
    </submittedName>
</protein>
<reference evidence="4 5" key="1">
    <citation type="submission" date="2020-04" db="EMBL/GenBank/DDBJ databases">
        <title>Luteolibacter sp. G-1-1-1 isolated from soil.</title>
        <authorList>
            <person name="Dahal R.H."/>
        </authorList>
    </citation>
    <scope>NUCLEOTIDE SEQUENCE [LARGE SCALE GENOMIC DNA]</scope>
    <source>
        <strain evidence="4 5">G-1-1-1</strain>
    </source>
</reference>
<dbReference type="InterPro" id="IPR013517">
    <property type="entry name" value="FG-GAP"/>
</dbReference>
<evidence type="ECO:0000313" key="5">
    <source>
        <dbReference type="Proteomes" id="UP000501812"/>
    </source>
</evidence>
<name>A0A858RQ66_9BACT</name>
<dbReference type="SUPFAM" id="SSF75011">
    <property type="entry name" value="3-carboxy-cis,cis-mucoante lactonizing enzyme"/>
    <property type="match status" value="1"/>
</dbReference>
<dbReference type="EMBL" id="CP051774">
    <property type="protein sequence ID" value="QJE98771.1"/>
    <property type="molecule type" value="Genomic_DNA"/>
</dbReference>
<keyword evidence="5" id="KW-1185">Reference proteome</keyword>
<dbReference type="KEGG" id="luo:HHL09_24320"/>
<dbReference type="Pfam" id="PF14312">
    <property type="entry name" value="FG-GAP_2"/>
    <property type="match status" value="2"/>
</dbReference>
<dbReference type="PANTHER" id="PTHR36220:SF1">
    <property type="entry name" value="GAMMA TUBULIN COMPLEX COMPONENT C-TERMINAL DOMAIN-CONTAINING PROTEIN"/>
    <property type="match status" value="1"/>
</dbReference>
<evidence type="ECO:0000256" key="3">
    <source>
        <dbReference type="ARBA" id="ARBA00023180"/>
    </source>
</evidence>
<dbReference type="InterPro" id="IPR011047">
    <property type="entry name" value="Quinoprotein_ADH-like_sf"/>
</dbReference>
<evidence type="ECO:0000256" key="2">
    <source>
        <dbReference type="ARBA" id="ARBA00022737"/>
    </source>
</evidence>
<keyword evidence="1" id="KW-0732">Signal</keyword>
<gene>
    <name evidence="4" type="ORF">HHL09_24320</name>
</gene>
<organism evidence="4 5">
    <name type="scientific">Luteolibacter luteus</name>
    <dbReference type="NCBI Taxonomy" id="2728835"/>
    <lineage>
        <taxon>Bacteria</taxon>
        <taxon>Pseudomonadati</taxon>
        <taxon>Verrucomicrobiota</taxon>
        <taxon>Verrucomicrobiia</taxon>
        <taxon>Verrucomicrobiales</taxon>
        <taxon>Verrucomicrobiaceae</taxon>
        <taxon>Luteolibacter</taxon>
    </lineage>
</organism>
<dbReference type="AlphaFoldDB" id="A0A858RQ66"/>
<dbReference type="Gene3D" id="2.130.10.130">
    <property type="entry name" value="Integrin alpha, N-terminal"/>
    <property type="match status" value="2"/>
</dbReference>
<evidence type="ECO:0000256" key="1">
    <source>
        <dbReference type="ARBA" id="ARBA00022729"/>
    </source>
</evidence>
<dbReference type="Gene3D" id="2.130.10.10">
    <property type="entry name" value="YVTN repeat-like/Quinoprotein amine dehydrogenase"/>
    <property type="match status" value="1"/>
</dbReference>
<dbReference type="PANTHER" id="PTHR36220">
    <property type="entry name" value="UNNAMED PRODUCT"/>
    <property type="match status" value="1"/>
</dbReference>
<dbReference type="InterPro" id="IPR013519">
    <property type="entry name" value="Int_alpha_beta-p"/>
</dbReference>
<sequence length="903" mass="94202">MKSVTSLRLRFLIASCVVSLIGTVCGISPKMALTPPVTGQEVMDEGPVAVDGNLTVVGCRSASLKGRNSGVVKIYDTASGNLLRMLTNPKPGSNNFGASVAVSGGKIAVSNGADLVYIFDLSSADPQVPLHLIRRPSDRHYLAFGSPIALSGKHLAVGSVFPYLGTDEKSSVSVYDLEGPAPAVPVMTIYGPPPQHPSTPEYFGYSIAISGDRLALGAPRHNNNKGAAFVYNLAPPSPVPVAELYPPAGSPATALFGWAVDIDGGTVAVGQPADAGGPLGKVFLHDLEAADPSVATRVITDPLSFANAKFGRMLALSGDLLAVTADHTVVDPSYSGRVEVYDLSVSDGGPLTLKPAVPHSRSFYGESLDLSGSRLVLSGYGRIEGYDLASNNPGDLAQVYRHALPGTRDRAGQVVAVSGSRVAVAGRNESYPSESQLTVYDLASETPQVPLFSLLESGGTSSVHWGIAMEDNRMAVSISGRKVARIYDLASSTPSVPVLELTEPTDFVFGDTLSLSGGKLAVGAPSWNGPELNYCGRVYLYDLEGSEPTTPIRVLENPEPSSNGSFGLRVALSGSKLLVGASKDSTGLFSQGLAYLFDLSNGTPLAPVHVFRPETPVKFGYFAASLALEGDTVALSDEKHGHVLVYDVSGPGVVALHTFSPFAPDDSFSKLGGSTLALSGGRLAVSDREPDYSSAGTARVYDLSEADPEAAVKQLDSATPGAMREFGFSIAIDGDLVVVGAPGDDGITYDNGAADVFDLSAGPNPPFSLWAAQASLIGEDAEEGAAPDGDGIVNLLKYAFNLPADGGHRFLTPGSGTSGLPASGLMTKDGCRIFRMEYLRRKNSNLTYTPVISSSPGDAGASSPVEPALFFDIDAQWERVIVEHPVDPSLQPSLFGWVEVHSP</sequence>
<dbReference type="Proteomes" id="UP000501812">
    <property type="component" value="Chromosome"/>
</dbReference>
<dbReference type="RefSeq" id="WP_169457258.1">
    <property type="nucleotide sequence ID" value="NZ_CP051774.1"/>
</dbReference>
<dbReference type="SMART" id="SM00191">
    <property type="entry name" value="Int_alpha"/>
    <property type="match status" value="3"/>
</dbReference>
<dbReference type="SUPFAM" id="SSF50998">
    <property type="entry name" value="Quinoprotein alcohol dehydrogenase-like"/>
    <property type="match status" value="1"/>
</dbReference>
<proteinExistence type="predicted"/>
<keyword evidence="2" id="KW-0677">Repeat</keyword>
<dbReference type="PROSITE" id="PS51470">
    <property type="entry name" value="FG_GAP"/>
    <property type="match status" value="2"/>
</dbReference>
<dbReference type="InterPro" id="IPR028994">
    <property type="entry name" value="Integrin_alpha_N"/>
</dbReference>